<evidence type="ECO:0000256" key="3">
    <source>
        <dbReference type="ARBA" id="ARBA00016219"/>
    </source>
</evidence>
<evidence type="ECO:0000256" key="6">
    <source>
        <dbReference type="ARBA" id="ARBA00048615"/>
    </source>
</evidence>
<proteinExistence type="inferred from homology"/>
<dbReference type="PRINTS" id="PR00084">
    <property type="entry name" value="MTLDHDRGNASE"/>
</dbReference>
<dbReference type="KEGG" id="pbj:VN24_23795"/>
<dbReference type="HOGENOM" id="CLU_036089_2_0_9"/>
<dbReference type="STRING" id="1126833.VN24_23795"/>
<dbReference type="InterPro" id="IPR036291">
    <property type="entry name" value="NAD(P)-bd_dom_sf"/>
</dbReference>
<dbReference type="SUPFAM" id="SSF48179">
    <property type="entry name" value="6-phosphogluconate dehydrogenase C-terminal domain-like"/>
    <property type="match status" value="1"/>
</dbReference>
<dbReference type="PANTHER" id="PTHR30524">
    <property type="entry name" value="MANNITOL-1-PHOSPHATE 5-DEHYDROGENASE"/>
    <property type="match status" value="1"/>
</dbReference>
<dbReference type="Pfam" id="PF08125">
    <property type="entry name" value="Mannitol_dh_C"/>
    <property type="match status" value="1"/>
</dbReference>
<evidence type="ECO:0000256" key="1">
    <source>
        <dbReference type="ARBA" id="ARBA00006541"/>
    </source>
</evidence>
<dbReference type="NCBIfam" id="NF002646">
    <property type="entry name" value="PRK02318.1-2"/>
    <property type="match status" value="1"/>
</dbReference>
<comment type="catalytic activity">
    <reaction evidence="6 7">
        <text>D-mannitol 1-phosphate + NAD(+) = beta-D-fructose 6-phosphate + NADH + H(+)</text>
        <dbReference type="Rhea" id="RHEA:19661"/>
        <dbReference type="ChEBI" id="CHEBI:15378"/>
        <dbReference type="ChEBI" id="CHEBI:57540"/>
        <dbReference type="ChEBI" id="CHEBI:57634"/>
        <dbReference type="ChEBI" id="CHEBI:57945"/>
        <dbReference type="ChEBI" id="CHEBI:61381"/>
        <dbReference type="EC" id="1.1.1.17"/>
    </reaction>
</comment>
<reference evidence="11" key="2">
    <citation type="submission" date="2015-03" db="EMBL/GenBank/DDBJ databases">
        <title>Genome sequence of Paenibacillus beijingensis strain DSM 24997T.</title>
        <authorList>
            <person name="Kwak Y."/>
            <person name="Shin J.-H."/>
        </authorList>
    </citation>
    <scope>NUCLEOTIDE SEQUENCE [LARGE SCALE GENOMIC DNA]</scope>
    <source>
        <strain evidence="11">DSM 24997</strain>
    </source>
</reference>
<dbReference type="Pfam" id="PF01232">
    <property type="entry name" value="Mannitol_dh"/>
    <property type="match status" value="1"/>
</dbReference>
<dbReference type="InterPro" id="IPR000669">
    <property type="entry name" value="Mannitol_DH"/>
</dbReference>
<dbReference type="EMBL" id="CP011058">
    <property type="protein sequence ID" value="AJY77985.1"/>
    <property type="molecule type" value="Genomic_DNA"/>
</dbReference>
<keyword evidence="4 7" id="KW-0560">Oxidoreductase</keyword>
<feature type="domain" description="Mannitol dehydrogenase C-terminal" evidence="9">
    <location>
        <begin position="208"/>
        <end position="384"/>
    </location>
</feature>
<feature type="domain" description="Mannitol dehydrogenase N-terminal" evidence="8">
    <location>
        <begin position="7"/>
        <end position="200"/>
    </location>
</feature>
<evidence type="ECO:0000259" key="8">
    <source>
        <dbReference type="Pfam" id="PF01232"/>
    </source>
</evidence>
<dbReference type="HAMAP" id="MF_00196">
    <property type="entry name" value="Mannitol_dehydrog"/>
    <property type="match status" value="1"/>
</dbReference>
<name>A0A0D5NS43_9BACL</name>
<dbReference type="Gene3D" id="1.10.1040.10">
    <property type="entry name" value="N-(1-d-carboxylethyl)-l-norvaline Dehydrogenase, domain 2"/>
    <property type="match status" value="1"/>
</dbReference>
<dbReference type="GO" id="GO:0005829">
    <property type="term" value="C:cytosol"/>
    <property type="evidence" value="ECO:0007669"/>
    <property type="project" value="TreeGrafter"/>
</dbReference>
<dbReference type="GO" id="GO:0019592">
    <property type="term" value="P:mannitol catabolic process"/>
    <property type="evidence" value="ECO:0007669"/>
    <property type="project" value="TreeGrafter"/>
</dbReference>
<dbReference type="InterPro" id="IPR013131">
    <property type="entry name" value="Mannitol_DH_N"/>
</dbReference>
<dbReference type="Gene3D" id="3.40.50.720">
    <property type="entry name" value="NAD(P)-binding Rossmann-like Domain"/>
    <property type="match status" value="1"/>
</dbReference>
<protein>
    <recommendedName>
        <fullName evidence="3 7">Mannitol-1-phosphate 5-dehydrogenase</fullName>
        <ecNumber evidence="2 7">1.1.1.17</ecNumber>
    </recommendedName>
</protein>
<dbReference type="InterPro" id="IPR008927">
    <property type="entry name" value="6-PGluconate_DH-like_C_sf"/>
</dbReference>
<accession>A0A0D5NS43</accession>
<dbReference type="InterPro" id="IPR023028">
    <property type="entry name" value="Mannitol_1_phos_5_DH"/>
</dbReference>
<evidence type="ECO:0000313" key="10">
    <source>
        <dbReference type="EMBL" id="AJY77985.1"/>
    </source>
</evidence>
<dbReference type="RefSeq" id="WP_045673648.1">
    <property type="nucleotide sequence ID" value="NZ_CP011058.1"/>
</dbReference>
<keyword evidence="5 7" id="KW-0520">NAD</keyword>
<evidence type="ECO:0000313" key="11">
    <source>
        <dbReference type="Proteomes" id="UP000032633"/>
    </source>
</evidence>
<feature type="binding site" evidence="7">
    <location>
        <begin position="8"/>
        <end position="19"/>
    </location>
    <ligand>
        <name>NAD(+)</name>
        <dbReference type="ChEBI" id="CHEBI:57540"/>
    </ligand>
</feature>
<dbReference type="GO" id="GO:0008926">
    <property type="term" value="F:mannitol-1-phosphate 5-dehydrogenase activity"/>
    <property type="evidence" value="ECO:0007669"/>
    <property type="project" value="UniProtKB-UniRule"/>
</dbReference>
<dbReference type="InterPro" id="IPR013328">
    <property type="entry name" value="6PGD_dom2"/>
</dbReference>
<dbReference type="AlphaFoldDB" id="A0A0D5NS43"/>
<evidence type="ECO:0000256" key="4">
    <source>
        <dbReference type="ARBA" id="ARBA00023002"/>
    </source>
</evidence>
<dbReference type="Proteomes" id="UP000032633">
    <property type="component" value="Chromosome"/>
</dbReference>
<gene>
    <name evidence="7" type="primary">mtlD</name>
    <name evidence="10" type="ORF">VN24_23795</name>
</gene>
<dbReference type="PANTHER" id="PTHR30524:SF0">
    <property type="entry name" value="ALTRONATE OXIDOREDUCTASE-RELATED"/>
    <property type="match status" value="1"/>
</dbReference>
<dbReference type="EC" id="1.1.1.17" evidence="2 7"/>
<evidence type="ECO:0000259" key="9">
    <source>
        <dbReference type="Pfam" id="PF08125"/>
    </source>
</evidence>
<dbReference type="PATRIC" id="fig|1126833.4.peg.5233"/>
<evidence type="ECO:0000256" key="5">
    <source>
        <dbReference type="ARBA" id="ARBA00023027"/>
    </source>
</evidence>
<dbReference type="SUPFAM" id="SSF51735">
    <property type="entry name" value="NAD(P)-binding Rossmann-fold domains"/>
    <property type="match status" value="1"/>
</dbReference>
<evidence type="ECO:0000256" key="7">
    <source>
        <dbReference type="HAMAP-Rule" id="MF_00196"/>
    </source>
</evidence>
<dbReference type="NCBIfam" id="NF002647">
    <property type="entry name" value="PRK02318.1-3"/>
    <property type="match status" value="1"/>
</dbReference>
<evidence type="ECO:0000256" key="2">
    <source>
        <dbReference type="ARBA" id="ARBA00012939"/>
    </source>
</evidence>
<comment type="similarity">
    <text evidence="1 7">Belongs to the mannitol dehydrogenase family.</text>
</comment>
<sequence>MPSKKRKAVHFGAGNIGRGFIGMMLSNSGYEVCFVARNETQIELLQQKKQYTVTYANENEDTEIVKNVTAVQINNRKDVNEHITEAELLTTAVGVSALPSIAKVIAQGIEKRLRHNTRPLHVIACENAVGGSSLLKKWVYQHLSAEARAEADRLISFPDSTIDRIVPAQKHEDPLAIKVEPFYEWVIDRSGFQNGFQEIEGAKYADSLEPFVERKLFTVNTGHCCAAYFGFLEGFQTIQQALKDPALETKVRQVLEETGQLLIHKYHLNPAEHRKYIDKTLERFKNPAITDKVFRVGRSPLRKLSHNDRLVRPLIQAHERGLKAPHLTSAIAAALLFNNEKDPEAVEMQSIIEKKGISHFIAQRMGIAKNHAVHSEIVAAYEQLK</sequence>
<organism evidence="10 11">
    <name type="scientific">Paenibacillus beijingensis</name>
    <dbReference type="NCBI Taxonomy" id="1126833"/>
    <lineage>
        <taxon>Bacteria</taxon>
        <taxon>Bacillati</taxon>
        <taxon>Bacillota</taxon>
        <taxon>Bacilli</taxon>
        <taxon>Bacillales</taxon>
        <taxon>Paenibacillaceae</taxon>
        <taxon>Paenibacillus</taxon>
    </lineage>
</organism>
<reference evidence="10 11" key="1">
    <citation type="journal article" date="2015" name="J. Biotechnol.">
        <title>Complete genome sequence of Paenibacillus beijingensis 7188(T) (=DSM 24997(T)), a novel rhizobacterium from jujube garden soil.</title>
        <authorList>
            <person name="Kwak Y."/>
            <person name="Shin J.H."/>
        </authorList>
    </citation>
    <scope>NUCLEOTIDE SEQUENCE [LARGE SCALE GENOMIC DNA]</scope>
    <source>
        <strain evidence="10 11">DSM 24997</strain>
    </source>
</reference>
<dbReference type="InterPro" id="IPR013118">
    <property type="entry name" value="Mannitol_DH_C"/>
</dbReference>
<dbReference type="OrthoDB" id="271711at2"/>
<keyword evidence="11" id="KW-1185">Reference proteome</keyword>
<dbReference type="NCBIfam" id="NF002652">
    <property type="entry name" value="PRK02318.2-5"/>
    <property type="match status" value="1"/>
</dbReference>